<feature type="compositionally biased region" description="Acidic residues" evidence="7">
    <location>
        <begin position="45"/>
        <end position="56"/>
    </location>
</feature>
<comment type="catalytic activity">
    <reaction evidence="6">
        <text>Release of N-terminal amino acids, preferentially methionine, from peptides and arylamides.</text>
        <dbReference type="EC" id="3.4.11.18"/>
    </reaction>
</comment>
<dbReference type="Gene3D" id="1.10.10.10">
    <property type="entry name" value="Winged helix-like DNA-binding domain superfamily/Winged helix DNA-binding domain"/>
    <property type="match status" value="1"/>
</dbReference>
<feature type="binding site" evidence="6">
    <location>
        <position position="318"/>
    </location>
    <ligand>
        <name>a divalent metal cation</name>
        <dbReference type="ChEBI" id="CHEBI:60240"/>
        <label>2</label>
        <note>catalytic</note>
    </ligand>
</feature>
<evidence type="ECO:0000256" key="4">
    <source>
        <dbReference type="ARBA" id="ARBA00022723"/>
    </source>
</evidence>
<dbReference type="Proteomes" id="UP001302367">
    <property type="component" value="Chromosome 7"/>
</dbReference>
<feature type="region of interest" description="Disordered" evidence="7">
    <location>
        <begin position="1"/>
        <end position="94"/>
    </location>
</feature>
<name>A0A2G5HHP3_CERBT</name>
<keyword evidence="2 6" id="KW-0963">Cytoplasm</keyword>
<feature type="binding site" evidence="6">
    <location>
        <position position="214"/>
    </location>
    <ligand>
        <name>substrate</name>
    </ligand>
</feature>
<gene>
    <name evidence="9" type="ORF">CB0940_09553</name>
    <name evidence="10" type="ORF">RHO25_010776</name>
</gene>
<dbReference type="InterPro" id="IPR036005">
    <property type="entry name" value="Creatinase/aminopeptidase-like"/>
</dbReference>
<feature type="binding site" evidence="6">
    <location>
        <position position="246"/>
    </location>
    <ligand>
        <name>a divalent metal cation</name>
        <dbReference type="ChEBI" id="CHEBI:60240"/>
        <label>1</label>
    </ligand>
</feature>
<keyword evidence="5 6" id="KW-0378">Hydrolase</keyword>
<evidence type="ECO:0000256" key="6">
    <source>
        <dbReference type="HAMAP-Rule" id="MF_03175"/>
    </source>
</evidence>
<dbReference type="SUPFAM" id="SSF46785">
    <property type="entry name" value="Winged helix' DNA-binding domain"/>
    <property type="match status" value="1"/>
</dbReference>
<dbReference type="OrthoDB" id="7848262at2759"/>
<comment type="subcellular location">
    <subcellularLocation>
        <location evidence="6">Cytoplasm</location>
    </subcellularLocation>
</comment>
<dbReference type="GO" id="GO:0070006">
    <property type="term" value="F:metalloaminopeptidase activity"/>
    <property type="evidence" value="ECO:0007669"/>
    <property type="project" value="UniProtKB-UniRule"/>
</dbReference>
<sequence length="465" mass="50844">MGSKTPEGHQQGPDGNGQVEKPCDSTAARPRNGSSSGDLDRGVVGEDEDGDDDDGEAGLKIAGTLEKKNKKKRKSRKKKNKIGQGNDSVGVQTSPPTIELSVLFPSDSYPAGERITYDNTSRTTAAENRYNARIKDQDETFLPSYRKAAEIHRQVRQYVRKSVIKPGVTLQTIAESIESGVRNLTGQQGVSPGSALEAGLAFPTGLCLNNVAAHWTPNPGGKDIALQSNDVLSVDFGVHVNGRIVDSAFTVALDHNERYDPLLAAVGETTNTGLSLACVDARMQDLGAAMQEVMESYEVVEQDGKTRRVRAMKNLSGHDILRYQIHGDKQVPFVKNDSEQKMEEGDIFAIETFGTTGRGHTRDDIGVYGYGRQNVKVHPQHLQLSARSLLKTIDESFGTLVFCRRYLERLGVKNYHFGMKQLIDQEIVESYAPLVDVEGSHVAQFEHTVLIGGAGKEIISRGEDY</sequence>
<feature type="domain" description="Peptidase M24" evidence="8">
    <location>
        <begin position="145"/>
        <end position="368"/>
    </location>
</feature>
<dbReference type="PANTHER" id="PTHR45777">
    <property type="entry name" value="METHIONINE AMINOPEPTIDASE 2"/>
    <property type="match status" value="1"/>
</dbReference>
<keyword evidence="4 6" id="KW-0479">Metal-binding</keyword>
<dbReference type="Gene3D" id="3.90.230.10">
    <property type="entry name" value="Creatinase/methionine aminopeptidase superfamily"/>
    <property type="match status" value="1"/>
</dbReference>
<dbReference type="SUPFAM" id="SSF55920">
    <property type="entry name" value="Creatinase/aminopeptidase"/>
    <property type="match status" value="1"/>
</dbReference>
<evidence type="ECO:0000256" key="7">
    <source>
        <dbReference type="SAM" id="MobiDB-lite"/>
    </source>
</evidence>
<proteinExistence type="inferred from homology"/>
<comment type="function">
    <text evidence="6">Cotranslationally removes the N-terminal methionine from nascent proteins. The N-terminal methionine is often cleaved when the second residue in the primary sequence is small and uncharged (Met-Ala-, Cys, Gly, Pro, Ser, Thr, or Val).</text>
</comment>
<evidence type="ECO:0000313" key="9">
    <source>
        <dbReference type="EMBL" id="PIA92077.1"/>
    </source>
</evidence>
<feature type="binding site" evidence="6">
    <location>
        <position position="235"/>
    </location>
    <ligand>
        <name>a divalent metal cation</name>
        <dbReference type="ChEBI" id="CHEBI:60240"/>
        <label>1</label>
    </ligand>
</feature>
<feature type="compositionally biased region" description="Basic residues" evidence="7">
    <location>
        <begin position="68"/>
        <end position="81"/>
    </location>
</feature>
<keyword evidence="12" id="KW-1185">Reference proteome</keyword>
<dbReference type="AlphaFoldDB" id="A0A2G5HHP3"/>
<dbReference type="InterPro" id="IPR000994">
    <property type="entry name" value="Pept_M24"/>
</dbReference>
<keyword evidence="1 6" id="KW-0031">Aminopeptidase</keyword>
<evidence type="ECO:0000256" key="1">
    <source>
        <dbReference type="ARBA" id="ARBA00022438"/>
    </source>
</evidence>
<evidence type="ECO:0000313" key="10">
    <source>
        <dbReference type="EMBL" id="WPB06119.1"/>
    </source>
</evidence>
<dbReference type="GO" id="GO:0005737">
    <property type="term" value="C:cytoplasm"/>
    <property type="evidence" value="ECO:0007669"/>
    <property type="project" value="UniProtKB-SubCell"/>
</dbReference>
<comment type="similarity">
    <text evidence="6">Belongs to the peptidase M24A family. Methionine aminopeptidase eukaryotic type 2 subfamily.</text>
</comment>
<feature type="compositionally biased region" description="Polar residues" evidence="7">
    <location>
        <begin position="83"/>
        <end position="94"/>
    </location>
</feature>
<evidence type="ECO:0000256" key="2">
    <source>
        <dbReference type="ARBA" id="ARBA00022490"/>
    </source>
</evidence>
<dbReference type="Pfam" id="PF00557">
    <property type="entry name" value="Peptidase_M24"/>
    <property type="match status" value="1"/>
</dbReference>
<dbReference type="EC" id="3.4.11.18" evidence="6"/>
<dbReference type="GO" id="GO:0004239">
    <property type="term" value="F:initiator methionyl aminopeptidase activity"/>
    <property type="evidence" value="ECO:0007669"/>
    <property type="project" value="UniProtKB-UniRule"/>
</dbReference>
<protein>
    <recommendedName>
        <fullName evidence="6">Methionine aminopeptidase 2</fullName>
        <shortName evidence="6">MAP 2</shortName>
        <shortName evidence="6">MetAP 2</shortName>
        <ecNumber evidence="6">3.4.11.18</ecNumber>
    </recommendedName>
    <alternativeName>
        <fullName evidence="6">Peptidase M</fullName>
    </alternativeName>
</protein>
<keyword evidence="3 6" id="KW-0645">Protease</keyword>
<dbReference type="InterPro" id="IPR036388">
    <property type="entry name" value="WH-like_DNA-bd_sf"/>
</dbReference>
<evidence type="ECO:0000259" key="8">
    <source>
        <dbReference type="Pfam" id="PF00557"/>
    </source>
</evidence>
<evidence type="ECO:0000313" key="12">
    <source>
        <dbReference type="Proteomes" id="UP001302367"/>
    </source>
</evidence>
<feature type="binding site" evidence="6">
    <location>
        <position position="446"/>
    </location>
    <ligand>
        <name>a divalent metal cation</name>
        <dbReference type="ChEBI" id="CHEBI:60240"/>
        <label>1</label>
    </ligand>
</feature>
<evidence type="ECO:0000256" key="5">
    <source>
        <dbReference type="ARBA" id="ARBA00022801"/>
    </source>
</evidence>
<evidence type="ECO:0000313" key="11">
    <source>
        <dbReference type="Proteomes" id="UP000230605"/>
    </source>
</evidence>
<feature type="binding site" evidence="6">
    <location>
        <position position="246"/>
    </location>
    <ligand>
        <name>a divalent metal cation</name>
        <dbReference type="ChEBI" id="CHEBI:60240"/>
        <label>2</label>
        <note>catalytic</note>
    </ligand>
</feature>
<evidence type="ECO:0000256" key="3">
    <source>
        <dbReference type="ARBA" id="ARBA00022670"/>
    </source>
</evidence>
<reference evidence="10 12" key="2">
    <citation type="submission" date="2023-09" db="EMBL/GenBank/DDBJ databases">
        <title>Complete-Gapless Cercospora beticola genome.</title>
        <authorList>
            <person name="Wyatt N.A."/>
            <person name="Spanner R.E."/>
            <person name="Bolton M.D."/>
        </authorList>
    </citation>
    <scope>NUCLEOTIDE SEQUENCE [LARGE SCALE GENOMIC DNA]</scope>
    <source>
        <strain evidence="10">Cb09-40</strain>
    </source>
</reference>
<reference evidence="9 11" key="1">
    <citation type="submission" date="2015-10" db="EMBL/GenBank/DDBJ databases">
        <title>The cercosporin biosynthetic gene cluster was horizontally transferred to several fungal lineages and shown to be expanded in Cercospora beticola based on microsynteny with recipient genomes.</title>
        <authorList>
            <person name="De Jonge R."/>
            <person name="Ebert M.K."/>
            <person name="Suttle J.C."/>
            <person name="Jurick Ii W.M."/>
            <person name="Secor G.A."/>
            <person name="Thomma B.P."/>
            <person name="Van De Peer Y."/>
            <person name="Bolton M.D."/>
        </authorList>
    </citation>
    <scope>NUCLEOTIDE SEQUENCE [LARGE SCALE GENOMIC DNA]</scope>
    <source>
        <strain evidence="9 11">09-40</strain>
    </source>
</reference>
<dbReference type="EMBL" id="CP134190">
    <property type="protein sequence ID" value="WPB06119.1"/>
    <property type="molecule type" value="Genomic_DNA"/>
</dbReference>
<dbReference type="EMBL" id="LKMD01000106">
    <property type="protein sequence ID" value="PIA92077.1"/>
    <property type="molecule type" value="Genomic_DNA"/>
</dbReference>
<feature type="binding site" evidence="6">
    <location>
        <position position="326"/>
    </location>
    <ligand>
        <name>substrate</name>
    </ligand>
</feature>
<dbReference type="NCBIfam" id="TIGR00501">
    <property type="entry name" value="met_pdase_II"/>
    <property type="match status" value="1"/>
</dbReference>
<dbReference type="GO" id="GO:0006508">
    <property type="term" value="P:proteolysis"/>
    <property type="evidence" value="ECO:0007669"/>
    <property type="project" value="UniProtKB-KW"/>
</dbReference>
<feature type="binding site" evidence="6">
    <location>
        <position position="446"/>
    </location>
    <ligand>
        <name>a divalent metal cation</name>
        <dbReference type="ChEBI" id="CHEBI:60240"/>
        <label>2</label>
        <note>catalytic</note>
    </ligand>
</feature>
<feature type="binding site" evidence="6">
    <location>
        <position position="351"/>
    </location>
    <ligand>
        <name>a divalent metal cation</name>
        <dbReference type="ChEBI" id="CHEBI:60240"/>
        <label>2</label>
        <note>catalytic</note>
    </ligand>
</feature>
<dbReference type="InterPro" id="IPR036390">
    <property type="entry name" value="WH_DNA-bd_sf"/>
</dbReference>
<organism evidence="9 11">
    <name type="scientific">Cercospora beticola</name>
    <name type="common">Sugarbeet leaf spot fungus</name>
    <dbReference type="NCBI Taxonomy" id="122368"/>
    <lineage>
        <taxon>Eukaryota</taxon>
        <taxon>Fungi</taxon>
        <taxon>Dikarya</taxon>
        <taxon>Ascomycota</taxon>
        <taxon>Pezizomycotina</taxon>
        <taxon>Dothideomycetes</taxon>
        <taxon>Dothideomycetidae</taxon>
        <taxon>Mycosphaerellales</taxon>
        <taxon>Mycosphaerellaceae</taxon>
        <taxon>Cercospora</taxon>
    </lineage>
</organism>
<dbReference type="InterPro" id="IPR050247">
    <property type="entry name" value="Met_Aminopeptidase_Type2"/>
</dbReference>
<comment type="cofactor">
    <cofactor evidence="6">
        <name>Co(2+)</name>
        <dbReference type="ChEBI" id="CHEBI:48828"/>
    </cofactor>
    <cofactor evidence="6">
        <name>Zn(2+)</name>
        <dbReference type="ChEBI" id="CHEBI:29105"/>
    </cofactor>
    <cofactor evidence="6">
        <name>Mn(2+)</name>
        <dbReference type="ChEBI" id="CHEBI:29035"/>
    </cofactor>
    <cofactor evidence="6">
        <name>Fe(2+)</name>
        <dbReference type="ChEBI" id="CHEBI:29033"/>
    </cofactor>
    <text evidence="6">Binds 2 divalent metal cations per subunit. Has a high-affinity and a low affinity metal-binding site. The true nature of the physiological cofactor is under debate. The enzyme is active with cobalt, zinc, manganese or divalent iron ions. Most likely, methionine aminopeptidases function as mononuclear Fe(2+)-metalloproteases under physiological conditions, and the catalytically relevant metal-binding site has been assigned to the histidine-containing high-affinity site.</text>
</comment>
<dbReference type="GO" id="GO:0046872">
    <property type="term" value="F:metal ion binding"/>
    <property type="evidence" value="ECO:0007669"/>
    <property type="project" value="UniProtKB-UniRule"/>
</dbReference>
<dbReference type="PANTHER" id="PTHR45777:SF1">
    <property type="entry name" value="METHIONINE AMINOPEPTIDASE 2-2"/>
    <property type="match status" value="1"/>
</dbReference>
<accession>A0A2G5HHP3</accession>
<dbReference type="InterPro" id="IPR002468">
    <property type="entry name" value="Pept_M24A_MAP2"/>
</dbReference>
<dbReference type="HAMAP" id="MF_03175">
    <property type="entry name" value="MetAP_2_euk"/>
    <property type="match status" value="1"/>
</dbReference>
<dbReference type="Proteomes" id="UP000230605">
    <property type="component" value="Chromosome 7"/>
</dbReference>